<evidence type="ECO:0008006" key="4">
    <source>
        <dbReference type="Google" id="ProtNLM"/>
    </source>
</evidence>
<dbReference type="SUPFAM" id="SSF52540">
    <property type="entry name" value="P-loop containing nucleoside triphosphate hydrolases"/>
    <property type="match status" value="1"/>
</dbReference>
<evidence type="ECO:0000313" key="3">
    <source>
        <dbReference type="Proteomes" id="UP000092698"/>
    </source>
</evidence>
<dbReference type="InterPro" id="IPR027417">
    <property type="entry name" value="P-loop_NTPase"/>
</dbReference>
<reference evidence="2 3" key="1">
    <citation type="submission" date="2016-07" db="EMBL/GenBank/DDBJ databases">
        <title>Complete genome sequence of Altererythrobacter namhicola JCM 16345T, containing esterase-encoding genes.</title>
        <authorList>
            <person name="Cheng H."/>
            <person name="Wu Y.-H."/>
            <person name="Jian S.-L."/>
            <person name="Huo Y.-Y."/>
            <person name="Wang C.-S."/>
            <person name="Xu X.-W."/>
        </authorList>
    </citation>
    <scope>NUCLEOTIDE SEQUENCE [LARGE SCALE GENOMIC DNA]</scope>
    <source>
        <strain evidence="2 3">JCM 16345</strain>
    </source>
</reference>
<keyword evidence="3" id="KW-1185">Reference proteome</keyword>
<accession>A0A1C7D6H3</accession>
<dbReference type="PATRIC" id="fig|645517.4.peg.729"/>
<feature type="region of interest" description="Disordered" evidence="1">
    <location>
        <begin position="1"/>
        <end position="23"/>
    </location>
</feature>
<dbReference type="KEGG" id="anh:A6F65_00727"/>
<proteinExistence type="predicted"/>
<feature type="compositionally biased region" description="Low complexity" evidence="1">
    <location>
        <begin position="11"/>
        <end position="23"/>
    </location>
</feature>
<evidence type="ECO:0000256" key="1">
    <source>
        <dbReference type="SAM" id="MobiDB-lite"/>
    </source>
</evidence>
<name>A0A1C7D6H3_9SPHN</name>
<evidence type="ECO:0000313" key="2">
    <source>
        <dbReference type="EMBL" id="ANU07048.1"/>
    </source>
</evidence>
<dbReference type="EMBL" id="CP016545">
    <property type="protein sequence ID" value="ANU07048.1"/>
    <property type="molecule type" value="Genomic_DNA"/>
</dbReference>
<dbReference type="Gene3D" id="3.40.50.300">
    <property type="entry name" value="P-loop containing nucleotide triphosphate hydrolases"/>
    <property type="match status" value="1"/>
</dbReference>
<gene>
    <name evidence="2" type="ORF">A6F65_00727</name>
</gene>
<organism evidence="2 3">
    <name type="scientific">Paraurantiacibacter namhicola</name>
    <dbReference type="NCBI Taxonomy" id="645517"/>
    <lineage>
        <taxon>Bacteria</taxon>
        <taxon>Pseudomonadati</taxon>
        <taxon>Pseudomonadota</taxon>
        <taxon>Alphaproteobacteria</taxon>
        <taxon>Sphingomonadales</taxon>
        <taxon>Erythrobacteraceae</taxon>
        <taxon>Paraurantiacibacter</taxon>
    </lineage>
</organism>
<dbReference type="STRING" id="645517.A6F65_00727"/>
<protein>
    <recommendedName>
        <fullName evidence="4">Protein ImuA</fullName>
    </recommendedName>
</protein>
<dbReference type="Proteomes" id="UP000092698">
    <property type="component" value="Chromosome"/>
</dbReference>
<dbReference type="AlphaFoldDB" id="A0A1C7D6H3"/>
<sequence>MEHIVNSNAILDPPDADPNGPDAAAAPLAGLALPPGLAEAFADFRDLGVAGFALAQVPRGGRILWVQERMAQLETGRPFGLGCQRYGHDPAQLALVCSRNTAQLLWTMEEGLRCASLSAIIGEVWGNPRALDFTATKRLAMRARRQGVQVFLLRFNASPDLSAARQRWTVRSAPSAPNPYDPSAPGEPCWQVELFRGRDMRPGLWDASYDRAAHRLDLVPAFRDPALAQQARIPQRGAGPSWFGARRAANEG</sequence>